<dbReference type="InterPro" id="IPR011009">
    <property type="entry name" value="Kinase-like_dom_sf"/>
</dbReference>
<dbReference type="SUPFAM" id="SSF56112">
    <property type="entry name" value="Protein kinase-like (PK-like)"/>
    <property type="match status" value="1"/>
</dbReference>
<sequence>MTTRYVWDDLPGAVRRGVESFVGTVVGATSPDTCHTSPFVATLATAEGGRAFAKGAPIGDTDAAEGLRREAVVSPIVGRFAATLLGEVAVDGWRVLVFEYVDGTHLDLSPGSDELSVLAEALEDVQTIDAPAGVELPPLVERWEKYLTGDDRSLLVGDALVHTDLVPENLMIRYAGYGRRLYLLDWGSAAIGPAWAEYAELYDRLLLRGHTPGSARVWLRRFPVWRHAGRAALCAFVVARQRQEIDVMGDQAAAPGVARWATLLDE</sequence>
<keyword evidence="3" id="KW-1185">Reference proteome</keyword>
<name>A0A401Z702_9ACTN</name>
<comment type="caution">
    <text evidence="2">The sequence shown here is derived from an EMBL/GenBank/DDBJ whole genome shotgun (WGS) entry which is preliminary data.</text>
</comment>
<proteinExistence type="predicted"/>
<evidence type="ECO:0000313" key="2">
    <source>
        <dbReference type="EMBL" id="GCE02623.1"/>
    </source>
</evidence>
<reference evidence="2 3" key="1">
    <citation type="submission" date="2018-12" db="EMBL/GenBank/DDBJ databases">
        <title>Draft genome sequence of Embleya hyalina NBRC 13850T.</title>
        <authorList>
            <person name="Komaki H."/>
            <person name="Hosoyama A."/>
            <person name="Kimura A."/>
            <person name="Ichikawa N."/>
            <person name="Tamura T."/>
        </authorList>
    </citation>
    <scope>NUCLEOTIDE SEQUENCE [LARGE SCALE GENOMIC DNA]</scope>
    <source>
        <strain evidence="2 3">NBRC 13850</strain>
    </source>
</reference>
<feature type="domain" description="Aminoglycoside phosphotransferase" evidence="1">
    <location>
        <begin position="135"/>
        <end position="203"/>
    </location>
</feature>
<evidence type="ECO:0000259" key="1">
    <source>
        <dbReference type="Pfam" id="PF01636"/>
    </source>
</evidence>
<dbReference type="AlphaFoldDB" id="A0A401Z702"/>
<organism evidence="2 3">
    <name type="scientific">Embleya hyalina</name>
    <dbReference type="NCBI Taxonomy" id="516124"/>
    <lineage>
        <taxon>Bacteria</taxon>
        <taxon>Bacillati</taxon>
        <taxon>Actinomycetota</taxon>
        <taxon>Actinomycetes</taxon>
        <taxon>Kitasatosporales</taxon>
        <taxon>Streptomycetaceae</taxon>
        <taxon>Embleya</taxon>
    </lineage>
</organism>
<accession>A0A401Z702</accession>
<gene>
    <name evidence="2" type="ORF">EHYA_10400</name>
</gene>
<dbReference type="InterPro" id="IPR002575">
    <property type="entry name" value="Aminoglycoside_PTrfase"/>
</dbReference>
<dbReference type="EMBL" id="BIFH01000071">
    <property type="protein sequence ID" value="GCE02623.1"/>
    <property type="molecule type" value="Genomic_DNA"/>
</dbReference>
<protein>
    <recommendedName>
        <fullName evidence="1">Aminoglycoside phosphotransferase domain-containing protein</fullName>
    </recommendedName>
</protein>
<evidence type="ECO:0000313" key="3">
    <source>
        <dbReference type="Proteomes" id="UP000286931"/>
    </source>
</evidence>
<dbReference type="Proteomes" id="UP000286931">
    <property type="component" value="Unassembled WGS sequence"/>
</dbReference>
<dbReference type="RefSeq" id="WP_160161893.1">
    <property type="nucleotide sequence ID" value="NZ_BIFH01000071.1"/>
</dbReference>
<dbReference type="Gene3D" id="3.90.1200.10">
    <property type="match status" value="1"/>
</dbReference>
<dbReference type="OrthoDB" id="2570531at2"/>
<dbReference type="Pfam" id="PF01636">
    <property type="entry name" value="APH"/>
    <property type="match status" value="1"/>
</dbReference>